<proteinExistence type="predicted"/>
<dbReference type="Proteomes" id="UP000678499">
    <property type="component" value="Unassembled WGS sequence"/>
</dbReference>
<organism evidence="1">
    <name type="scientific">Notodromas monacha</name>
    <dbReference type="NCBI Taxonomy" id="399045"/>
    <lineage>
        <taxon>Eukaryota</taxon>
        <taxon>Metazoa</taxon>
        <taxon>Ecdysozoa</taxon>
        <taxon>Arthropoda</taxon>
        <taxon>Crustacea</taxon>
        <taxon>Oligostraca</taxon>
        <taxon>Ostracoda</taxon>
        <taxon>Podocopa</taxon>
        <taxon>Podocopida</taxon>
        <taxon>Cypridocopina</taxon>
        <taxon>Cypridoidea</taxon>
        <taxon>Cyprididae</taxon>
        <taxon>Notodromas</taxon>
    </lineage>
</organism>
<evidence type="ECO:0000313" key="1">
    <source>
        <dbReference type="EMBL" id="CAD7284537.1"/>
    </source>
</evidence>
<evidence type="ECO:0000313" key="2">
    <source>
        <dbReference type="Proteomes" id="UP000678499"/>
    </source>
</evidence>
<accession>A0A7R9GJB7</accession>
<keyword evidence="2" id="KW-1185">Reference proteome</keyword>
<reference evidence="1" key="1">
    <citation type="submission" date="2020-11" db="EMBL/GenBank/DDBJ databases">
        <authorList>
            <person name="Tran Van P."/>
        </authorList>
    </citation>
    <scope>NUCLEOTIDE SEQUENCE</scope>
</reference>
<gene>
    <name evidence="1" type="ORF">NMOB1V02_LOCUS12142</name>
</gene>
<dbReference type="EMBL" id="CAJPEX010008627">
    <property type="protein sequence ID" value="CAG0924689.1"/>
    <property type="molecule type" value="Genomic_DNA"/>
</dbReference>
<protein>
    <submittedName>
        <fullName evidence="1">Uncharacterized protein</fullName>
    </submittedName>
</protein>
<dbReference type="AlphaFoldDB" id="A0A7R9GJB7"/>
<name>A0A7R9GJB7_9CRUS</name>
<sequence>MLISGLDPQEFLHLDKSLCMRELLRMLTPEDQQDPEAQPVVDLLGLEETDKPVENVEKEEVVLEDTNPFKEMLNA</sequence>
<dbReference type="EMBL" id="OA890664">
    <property type="protein sequence ID" value="CAD7284537.1"/>
    <property type="molecule type" value="Genomic_DNA"/>
</dbReference>